<dbReference type="InterPro" id="IPR012341">
    <property type="entry name" value="6hp_glycosidase-like_sf"/>
</dbReference>
<dbReference type="InterPro" id="IPR045582">
    <property type="entry name" value="Trehalase-like_N"/>
</dbReference>
<dbReference type="Gene3D" id="1.50.10.10">
    <property type="match status" value="1"/>
</dbReference>
<keyword evidence="3" id="KW-0378">Hydrolase</keyword>
<dbReference type="PANTHER" id="PTHR31616">
    <property type="entry name" value="TREHALASE"/>
    <property type="match status" value="1"/>
</dbReference>
<dbReference type="SUPFAM" id="SSF48208">
    <property type="entry name" value="Six-hairpin glycosidases"/>
    <property type="match status" value="1"/>
</dbReference>
<proteinExistence type="predicted"/>
<organism evidence="3 4">
    <name type="scientific">Nitrosococcus wardiae</name>
    <dbReference type="NCBI Taxonomy" id="1814290"/>
    <lineage>
        <taxon>Bacteria</taxon>
        <taxon>Pseudomonadati</taxon>
        <taxon>Pseudomonadota</taxon>
        <taxon>Gammaproteobacteria</taxon>
        <taxon>Chromatiales</taxon>
        <taxon>Chromatiaceae</taxon>
        <taxon>Nitrosococcus</taxon>
    </lineage>
</organism>
<feature type="domain" description="GH15-like" evidence="1">
    <location>
        <begin position="245"/>
        <end position="600"/>
    </location>
</feature>
<reference evidence="3 4" key="1">
    <citation type="submission" date="2019-03" db="EMBL/GenBank/DDBJ databases">
        <title>The genome sequence of Nitrosococcus wardiae strain D1FHST reveals the archetypal metabolic capacity of ammonia-oxidizing Gammaproteobacteria.</title>
        <authorList>
            <person name="Wang L."/>
            <person name="Lim C.K."/>
            <person name="Hanson T.E."/>
            <person name="Dang H."/>
            <person name="Klotz M.G."/>
        </authorList>
    </citation>
    <scope>NUCLEOTIDE SEQUENCE [LARGE SCALE GENOMIC DNA]</scope>
    <source>
        <strain evidence="3 4">D1FHS</strain>
    </source>
</reference>
<dbReference type="GO" id="GO:0005975">
    <property type="term" value="P:carbohydrate metabolic process"/>
    <property type="evidence" value="ECO:0007669"/>
    <property type="project" value="InterPro"/>
</dbReference>
<dbReference type="KEGG" id="nwr:E3U44_12040"/>
<sequence>MDLTLPSARAAEAMNLSEHNNGNCTNDRPIRDYAIIGDCHGTALVTRDGSIDWCCLGRFDAVPVLWRLLDAAQGAFFAIRPAGEMTAKRAYLPGTNILRTTFTASGGRVAVTDFMPVGRAPEAGAEDYVTLKAPGWLVRIVEGLEGHVALRIQYRQAEIPFDGTASLDAARRKSGVTEYLLYTEDGSPEGKAVMDTTVEIKAGERRAFVIAPAAIASPVNHTDRLLAVTCAFWQEWCGRCRYRGPYAERVQRSALLLKLLTFAPTGAIIAAPTTSLPEALGGTRNWDYRFSWLRDSTFILHALVALGYSGEARRFCEFLCQCCVRSTLPNLQVLYGIGGETKLTERELIHLNGYRGSQPVRIGNAAYRQRQADIYGELANWALLYHALGQPIDSTLEEIIRGAADYTATHWMDPDQGIWEMRSELRHHVHSKIMSWVALDRAIRLLGPNPHWERARNAVLTTILERGIDPEGTHLIQAFDYRDMDAAFLLVPLLDVPIDRAILVRTVAAIERRLRVGDYVHRYLAPDGLPGTEGAFLICSFWLVDALLALGRAEEARALFERLLAKANDVGLYAEEIDPADEAFLGNFPQGFTHLALINSAIHLQLYAQGGEAALGGTHADRVRRAIGDKDHIHALRRDLKAEAHGVDTRQSVLDMDI</sequence>
<keyword evidence="4" id="KW-1185">Reference proteome</keyword>
<accession>A0A4P7C0J9</accession>
<dbReference type="PANTHER" id="PTHR31616:SF0">
    <property type="entry name" value="GLUCAN 1,4-ALPHA-GLUCOSIDASE"/>
    <property type="match status" value="1"/>
</dbReference>
<dbReference type="InterPro" id="IPR008928">
    <property type="entry name" value="6-hairpin_glycosidase_sf"/>
</dbReference>
<feature type="domain" description="Trehalase-like N-terminal" evidence="2">
    <location>
        <begin position="28"/>
        <end position="120"/>
    </location>
</feature>
<dbReference type="Pfam" id="PF00723">
    <property type="entry name" value="Glyco_hydro_15"/>
    <property type="match status" value="1"/>
</dbReference>
<dbReference type="GO" id="GO:0004553">
    <property type="term" value="F:hydrolase activity, hydrolyzing O-glycosyl compounds"/>
    <property type="evidence" value="ECO:0007669"/>
    <property type="project" value="UniProtKB-ARBA"/>
</dbReference>
<protein>
    <submittedName>
        <fullName evidence="3">Glycoside hydrolase family 15 protein</fullName>
    </submittedName>
</protein>
<dbReference type="Pfam" id="PF19291">
    <property type="entry name" value="TREH_N"/>
    <property type="match status" value="1"/>
</dbReference>
<dbReference type="InterPro" id="IPR011613">
    <property type="entry name" value="GH15-like"/>
</dbReference>
<dbReference type="AlphaFoldDB" id="A0A4P7C0J9"/>
<name>A0A4P7C0J9_9GAMM</name>
<evidence type="ECO:0000313" key="4">
    <source>
        <dbReference type="Proteomes" id="UP000294325"/>
    </source>
</evidence>
<evidence type="ECO:0000259" key="2">
    <source>
        <dbReference type="Pfam" id="PF19291"/>
    </source>
</evidence>
<dbReference type="OrthoDB" id="3902805at2"/>
<dbReference type="EMBL" id="CP038033">
    <property type="protein sequence ID" value="QBQ55157.1"/>
    <property type="molecule type" value="Genomic_DNA"/>
</dbReference>
<evidence type="ECO:0000313" key="3">
    <source>
        <dbReference type="EMBL" id="QBQ55157.1"/>
    </source>
</evidence>
<dbReference type="Proteomes" id="UP000294325">
    <property type="component" value="Chromosome"/>
</dbReference>
<evidence type="ECO:0000259" key="1">
    <source>
        <dbReference type="Pfam" id="PF00723"/>
    </source>
</evidence>
<gene>
    <name evidence="3" type="ORF">E3U44_12040</name>
</gene>